<comment type="similarity">
    <text evidence="2 7">Belongs to the peptidase M14 family.</text>
</comment>
<organism evidence="10 11">
    <name type="scientific">Agromyces mariniharenae</name>
    <dbReference type="NCBI Taxonomy" id="2604423"/>
    <lineage>
        <taxon>Bacteria</taxon>
        <taxon>Bacillati</taxon>
        <taxon>Actinomycetota</taxon>
        <taxon>Actinomycetes</taxon>
        <taxon>Micrococcales</taxon>
        <taxon>Microbacteriaceae</taxon>
        <taxon>Agromyces</taxon>
    </lineage>
</organism>
<keyword evidence="6" id="KW-0482">Metalloprotease</keyword>
<feature type="active site" description="Proton donor/acceptor" evidence="7">
    <location>
        <position position="395"/>
    </location>
</feature>
<dbReference type="GO" id="GO:0005615">
    <property type="term" value="C:extracellular space"/>
    <property type="evidence" value="ECO:0007669"/>
    <property type="project" value="TreeGrafter"/>
</dbReference>
<comment type="cofactor">
    <cofactor evidence="1">
        <name>Zn(2+)</name>
        <dbReference type="ChEBI" id="CHEBI:29105"/>
    </cofactor>
</comment>
<keyword evidence="4" id="KW-0378">Hydrolase</keyword>
<keyword evidence="5" id="KW-0862">Zinc</keyword>
<proteinExistence type="inferred from homology"/>
<evidence type="ECO:0000256" key="5">
    <source>
        <dbReference type="ARBA" id="ARBA00022833"/>
    </source>
</evidence>
<keyword evidence="8" id="KW-0732">Signal</keyword>
<dbReference type="EMBL" id="VSSB01000001">
    <property type="protein sequence ID" value="TYL54201.1"/>
    <property type="molecule type" value="Genomic_DNA"/>
</dbReference>
<dbReference type="Proteomes" id="UP000325243">
    <property type="component" value="Unassembled WGS sequence"/>
</dbReference>
<evidence type="ECO:0000256" key="2">
    <source>
        <dbReference type="ARBA" id="ARBA00005988"/>
    </source>
</evidence>
<evidence type="ECO:0000256" key="4">
    <source>
        <dbReference type="ARBA" id="ARBA00022801"/>
    </source>
</evidence>
<evidence type="ECO:0000313" key="10">
    <source>
        <dbReference type="EMBL" id="TYL54201.1"/>
    </source>
</evidence>
<dbReference type="PANTHER" id="PTHR11705:SF143">
    <property type="entry name" value="SLL0236 PROTEIN"/>
    <property type="match status" value="1"/>
</dbReference>
<keyword evidence="3" id="KW-0645">Protease</keyword>
<reference evidence="10 11" key="1">
    <citation type="submission" date="2019-08" db="EMBL/GenBank/DDBJ databases">
        <authorList>
            <person name="Hu J."/>
        </authorList>
    </citation>
    <scope>NUCLEOTIDE SEQUENCE [LARGE SCALE GENOMIC DNA]</scope>
    <source>
        <strain evidence="10 11">NEAU-184</strain>
    </source>
</reference>
<evidence type="ECO:0000256" key="1">
    <source>
        <dbReference type="ARBA" id="ARBA00001947"/>
    </source>
</evidence>
<evidence type="ECO:0000256" key="3">
    <source>
        <dbReference type="ARBA" id="ARBA00022670"/>
    </source>
</evidence>
<dbReference type="InterPro" id="IPR000834">
    <property type="entry name" value="Peptidase_M14"/>
</dbReference>
<dbReference type="Gene3D" id="3.40.630.10">
    <property type="entry name" value="Zn peptidases"/>
    <property type="match status" value="1"/>
</dbReference>
<gene>
    <name evidence="10" type="ORF">FYC51_11550</name>
</gene>
<dbReference type="PROSITE" id="PS52035">
    <property type="entry name" value="PEPTIDASE_M14"/>
    <property type="match status" value="1"/>
</dbReference>
<feature type="domain" description="Peptidase M14" evidence="9">
    <location>
        <begin position="73"/>
        <end position="442"/>
    </location>
</feature>
<evidence type="ECO:0000259" key="9">
    <source>
        <dbReference type="PROSITE" id="PS52035"/>
    </source>
</evidence>
<accession>A0A5S4VA41</accession>
<dbReference type="PANTHER" id="PTHR11705">
    <property type="entry name" value="PROTEASE FAMILY M14 CARBOXYPEPTIDASE A,B"/>
    <property type="match status" value="1"/>
</dbReference>
<dbReference type="SUPFAM" id="SSF53187">
    <property type="entry name" value="Zn-dependent exopeptidases"/>
    <property type="match status" value="1"/>
</dbReference>
<name>A0A5S4VA41_9MICO</name>
<feature type="signal peptide" evidence="8">
    <location>
        <begin position="1"/>
        <end position="29"/>
    </location>
</feature>
<protein>
    <submittedName>
        <fullName evidence="10">Peptidase M14</fullName>
    </submittedName>
</protein>
<dbReference type="SMART" id="SM00631">
    <property type="entry name" value="Zn_pept"/>
    <property type="match status" value="1"/>
</dbReference>
<evidence type="ECO:0000256" key="6">
    <source>
        <dbReference type="ARBA" id="ARBA00023049"/>
    </source>
</evidence>
<dbReference type="GO" id="GO:0006508">
    <property type="term" value="P:proteolysis"/>
    <property type="evidence" value="ECO:0007669"/>
    <property type="project" value="UniProtKB-KW"/>
</dbReference>
<dbReference type="RefSeq" id="WP_148733682.1">
    <property type="nucleotide sequence ID" value="NZ_VSSB01000001.1"/>
</dbReference>
<sequence>MSFQRLLAGTGITAVVAATLVAGAAPATAVEALTATPIATPISSLVVPPTSYPSQPLLPTVPDDPTDASIARGVTPYDEIAPFLNSLMATSDRISAQVVGQSTLGRDIHLVTLTAKESPDQTAKQKAFRELIKADPDAAAKNRPLQNQYKVPIWFNGNIHGNEWEGTDGILDYIEYLATAPWPEVRDLLQDYRFYFTVTNNPDGRALGQRANADGFDINRDMITGATPESRIVRDLSSVIQPTFFIDLHGYTNVLQIEPCGPPHGENYEYDLFLPHAYAAALEIEQAVVDANIPGNTYLDRATGQVTQTNTGNIRIPYRDIRSGWDDWPPIFTPQYVAYQGAITNTVELPLGRTNNQQTNQANSKVNIEVAGVVIETAVDYVADHAEALLANQIEIFRRGTAGEPLRVTPADVDPASVPAPNEWAEIWDETDVYSAEFPRAYVIPVDETQRSVTDAATLVDQLIANGVEVSRAAGDFTAGGVDYAAGSYVVDMHQPLRGMANVLLADGSDISDRVPDMYDISAWSLALLWGADVDAVGSTTDGPLDVVLESVAEAAPTGSVPAQGSYLELATSGVAEYQAVNALLDAGIPVSAFEDGSVILGPDSASYAAASDVADEFGVAFTASDGSRLAGEESTGLDELTVAYSGSQDERISLGKLGFDDLRQVTSANLTSGQVQLDDVDVLWIGANLSFNAGQAAGRTEVADYLATGKGVAGKGTAIATFANTFGLVTSTATQGTSGSNGIVSVENPDGGLLSTYPQDTAFVYPAVWYTGLGANAVVEQRYATDGTFISGHWAATQAGRSIADAAGQASVVSAESAAGSKVLMFGTSLNFRTHPVGGFSQMARGLFWAGTEGAEVPAP</sequence>
<dbReference type="GO" id="GO:0004181">
    <property type="term" value="F:metallocarboxypeptidase activity"/>
    <property type="evidence" value="ECO:0007669"/>
    <property type="project" value="InterPro"/>
</dbReference>
<feature type="chain" id="PRO_5039258990" evidence="8">
    <location>
        <begin position="30"/>
        <end position="861"/>
    </location>
</feature>
<comment type="caution">
    <text evidence="10">The sequence shown here is derived from an EMBL/GenBank/DDBJ whole genome shotgun (WGS) entry which is preliminary data.</text>
</comment>
<dbReference type="GO" id="GO:0008270">
    <property type="term" value="F:zinc ion binding"/>
    <property type="evidence" value="ECO:0007669"/>
    <property type="project" value="InterPro"/>
</dbReference>
<evidence type="ECO:0000313" key="11">
    <source>
        <dbReference type="Proteomes" id="UP000325243"/>
    </source>
</evidence>
<keyword evidence="11" id="KW-1185">Reference proteome</keyword>
<dbReference type="AlphaFoldDB" id="A0A5S4VA41"/>
<evidence type="ECO:0000256" key="7">
    <source>
        <dbReference type="PROSITE-ProRule" id="PRU01379"/>
    </source>
</evidence>
<dbReference type="Pfam" id="PF00246">
    <property type="entry name" value="Peptidase_M14"/>
    <property type="match status" value="1"/>
</dbReference>
<evidence type="ECO:0000256" key="8">
    <source>
        <dbReference type="SAM" id="SignalP"/>
    </source>
</evidence>